<evidence type="ECO:0000256" key="9">
    <source>
        <dbReference type="PROSITE-ProRule" id="PRU10072"/>
    </source>
</evidence>
<dbReference type="NCBIfam" id="TIGR00628">
    <property type="entry name" value="ung"/>
    <property type="match status" value="1"/>
</dbReference>
<proteinExistence type="inferred from homology"/>
<dbReference type="InterPro" id="IPR036895">
    <property type="entry name" value="Uracil-DNA_glycosylase-like_sf"/>
</dbReference>
<dbReference type="InterPro" id="IPR018085">
    <property type="entry name" value="Ura-DNA_Glyclase_AS"/>
</dbReference>
<keyword evidence="8" id="KW-0963">Cytoplasm</keyword>
<dbReference type="OrthoDB" id="9804372at2"/>
<keyword evidence="6 8" id="KW-0378">Hydrolase</keyword>
<dbReference type="NCBIfam" id="NF003592">
    <property type="entry name" value="PRK05254.1-5"/>
    <property type="match status" value="1"/>
</dbReference>
<evidence type="ECO:0000256" key="5">
    <source>
        <dbReference type="ARBA" id="ARBA00022763"/>
    </source>
</evidence>
<keyword evidence="5 8" id="KW-0227">DNA damage</keyword>
<evidence type="ECO:0000313" key="12">
    <source>
        <dbReference type="EMBL" id="ASP27802.1"/>
    </source>
</evidence>
<dbReference type="EMBL" id="CP022535">
    <property type="protein sequence ID" value="ASP27802.1"/>
    <property type="molecule type" value="Genomic_DNA"/>
</dbReference>
<dbReference type="KEGG" id="scou:SCORR_v1c00270"/>
<dbReference type="CDD" id="cd10027">
    <property type="entry name" value="UDG-F1-like"/>
    <property type="match status" value="1"/>
</dbReference>
<evidence type="ECO:0000313" key="13">
    <source>
        <dbReference type="Proteomes" id="UP000203229"/>
    </source>
</evidence>
<protein>
    <recommendedName>
        <fullName evidence="4 8">Uracil-DNA glycosylase</fullName>
        <shortName evidence="8">UDG</shortName>
        <ecNumber evidence="4 8">3.2.2.27</ecNumber>
    </recommendedName>
</protein>
<dbReference type="GO" id="GO:0004844">
    <property type="term" value="F:uracil DNA N-glycosylase activity"/>
    <property type="evidence" value="ECO:0007669"/>
    <property type="project" value="UniProtKB-UniRule"/>
</dbReference>
<dbReference type="SMART" id="SM00987">
    <property type="entry name" value="UreE_C"/>
    <property type="match status" value="1"/>
</dbReference>
<organism evidence="12 13">
    <name type="scientific">Spiroplasma corruscae</name>
    <dbReference type="NCBI Taxonomy" id="216934"/>
    <lineage>
        <taxon>Bacteria</taxon>
        <taxon>Bacillati</taxon>
        <taxon>Mycoplasmatota</taxon>
        <taxon>Mollicutes</taxon>
        <taxon>Entomoplasmatales</taxon>
        <taxon>Spiroplasmataceae</taxon>
        <taxon>Spiroplasma</taxon>
    </lineage>
</organism>
<dbReference type="RefSeq" id="WP_094047967.1">
    <property type="nucleotide sequence ID" value="NZ_CP022535.1"/>
</dbReference>
<evidence type="ECO:0000256" key="6">
    <source>
        <dbReference type="ARBA" id="ARBA00022801"/>
    </source>
</evidence>
<comment type="similarity">
    <text evidence="3 8 10">Belongs to the uracil-DNA glycosylase (UDG) superfamily. UNG family.</text>
</comment>
<dbReference type="SUPFAM" id="SSF52141">
    <property type="entry name" value="Uracil-DNA glycosylase-like"/>
    <property type="match status" value="1"/>
</dbReference>
<accession>A0A222EMQ6</accession>
<evidence type="ECO:0000256" key="7">
    <source>
        <dbReference type="ARBA" id="ARBA00023204"/>
    </source>
</evidence>
<dbReference type="Pfam" id="PF03167">
    <property type="entry name" value="UDG"/>
    <property type="match status" value="1"/>
</dbReference>
<gene>
    <name evidence="8 12" type="primary">ung</name>
    <name evidence="12" type="ORF">SCORR_v1c00270</name>
</gene>
<dbReference type="PANTHER" id="PTHR11264">
    <property type="entry name" value="URACIL-DNA GLYCOSYLASE"/>
    <property type="match status" value="1"/>
</dbReference>
<evidence type="ECO:0000259" key="11">
    <source>
        <dbReference type="SMART" id="SM00986"/>
    </source>
</evidence>
<feature type="active site" description="Proton acceptor" evidence="8 9">
    <location>
        <position position="64"/>
    </location>
</feature>
<evidence type="ECO:0000256" key="4">
    <source>
        <dbReference type="ARBA" id="ARBA00012030"/>
    </source>
</evidence>
<dbReference type="InterPro" id="IPR005122">
    <property type="entry name" value="Uracil-DNA_glycosylase-like"/>
</dbReference>
<evidence type="ECO:0000256" key="2">
    <source>
        <dbReference type="ARBA" id="ARBA00002631"/>
    </source>
</evidence>
<keyword evidence="7 8" id="KW-0234">DNA repair</keyword>
<dbReference type="GO" id="GO:0097510">
    <property type="term" value="P:base-excision repair, AP site formation via deaminated base removal"/>
    <property type="evidence" value="ECO:0007669"/>
    <property type="project" value="TreeGrafter"/>
</dbReference>
<evidence type="ECO:0000256" key="8">
    <source>
        <dbReference type="HAMAP-Rule" id="MF_00148"/>
    </source>
</evidence>
<dbReference type="EC" id="3.2.2.27" evidence="4 8"/>
<feature type="domain" description="Uracil-DNA glycosylase-like" evidence="11">
    <location>
        <begin position="49"/>
        <end position="209"/>
    </location>
</feature>
<sequence>MSWKSYLNNEWTEFILSNNLDFELDKIWKSLEQINNFLPPKELVFNLFNNISVNNIKVIILGQDPYHDIGQADGVAFSSFNDKPTPRSLSNIFKELKRDLNVDHKLNNSLMGWVKQGVFLINTSLTVEPHKPNSHKRLGWDRFIIKLLENLNHKNKNIIYCLWGNSAKNIYNNFKKKTKDVIITSHPSPFSFNKGFSGSSVFSKINILLINKQIKTIDWSL</sequence>
<evidence type="ECO:0000256" key="1">
    <source>
        <dbReference type="ARBA" id="ARBA00001400"/>
    </source>
</evidence>
<evidence type="ECO:0000256" key="3">
    <source>
        <dbReference type="ARBA" id="ARBA00008184"/>
    </source>
</evidence>
<dbReference type="SMART" id="SM00986">
    <property type="entry name" value="UDG"/>
    <property type="match status" value="1"/>
</dbReference>
<dbReference type="Proteomes" id="UP000203229">
    <property type="component" value="Chromosome"/>
</dbReference>
<keyword evidence="13" id="KW-1185">Reference proteome</keyword>
<comment type="function">
    <text evidence="2 8 10">Excises uracil residues from the DNA which can arise as a result of misincorporation of dUMP residues by DNA polymerase or due to deamination of cytosine.</text>
</comment>
<dbReference type="PANTHER" id="PTHR11264:SF0">
    <property type="entry name" value="URACIL-DNA GLYCOSYLASE"/>
    <property type="match status" value="1"/>
</dbReference>
<name>A0A222EMQ6_9MOLU</name>
<dbReference type="PROSITE" id="PS00130">
    <property type="entry name" value="U_DNA_GLYCOSYLASE"/>
    <property type="match status" value="1"/>
</dbReference>
<reference evidence="12 13" key="1">
    <citation type="submission" date="2017-07" db="EMBL/GenBank/DDBJ databases">
        <title>Complete genome sequence of Spiroplasma corruscae EC-1 (DSM 19793).</title>
        <authorList>
            <person name="Tsai Y.-M."/>
            <person name="Lo W.-S."/>
            <person name="Kuo C.-H."/>
        </authorList>
    </citation>
    <scope>NUCLEOTIDE SEQUENCE [LARGE SCALE GENOMIC DNA]</scope>
    <source>
        <strain evidence="12 13">EC-1</strain>
    </source>
</reference>
<dbReference type="HAMAP" id="MF_00148">
    <property type="entry name" value="UDG"/>
    <property type="match status" value="1"/>
</dbReference>
<dbReference type="Gene3D" id="3.40.470.10">
    <property type="entry name" value="Uracil-DNA glycosylase-like domain"/>
    <property type="match status" value="1"/>
</dbReference>
<dbReference type="GO" id="GO:0005737">
    <property type="term" value="C:cytoplasm"/>
    <property type="evidence" value="ECO:0007669"/>
    <property type="project" value="UniProtKB-SubCell"/>
</dbReference>
<dbReference type="NCBIfam" id="NF003588">
    <property type="entry name" value="PRK05254.1-1"/>
    <property type="match status" value="1"/>
</dbReference>
<comment type="subcellular location">
    <subcellularLocation>
        <location evidence="8">Cytoplasm</location>
    </subcellularLocation>
</comment>
<comment type="catalytic activity">
    <reaction evidence="1 8 10">
        <text>Hydrolyzes single-stranded DNA or mismatched double-stranded DNA and polynucleotides, releasing free uracil.</text>
        <dbReference type="EC" id="3.2.2.27"/>
    </reaction>
</comment>
<evidence type="ECO:0000256" key="10">
    <source>
        <dbReference type="RuleBase" id="RU003780"/>
    </source>
</evidence>
<dbReference type="AlphaFoldDB" id="A0A222EMQ6"/>
<dbReference type="InterPro" id="IPR002043">
    <property type="entry name" value="UDG_fam1"/>
</dbReference>